<keyword evidence="4 5" id="KW-0687">Ribonucleoprotein</keyword>
<dbReference type="InterPro" id="IPR019907">
    <property type="entry name" value="Ribosomal_uL6_arc"/>
</dbReference>
<keyword evidence="1 5" id="KW-0699">rRNA-binding</keyword>
<reference evidence="7 8" key="2">
    <citation type="journal article" date="2011" name="Stand. Genomic Sci.">
        <title>Complete genome sequence of Staphylothermus hellenicus P8.</title>
        <authorList>
            <person name="Anderson I."/>
            <person name="Wirth R."/>
            <person name="Lucas S."/>
            <person name="Copeland A."/>
            <person name="Lapidus A."/>
            <person name="Cheng J.F."/>
            <person name="Goodwin L."/>
            <person name="Pitluck S."/>
            <person name="Davenport K."/>
            <person name="Detter J.C."/>
            <person name="Han C."/>
            <person name="Tapia R."/>
            <person name="Land M."/>
            <person name="Hauser L."/>
            <person name="Pati A."/>
            <person name="Mikhailova N."/>
            <person name="Woyke T."/>
            <person name="Klenk H.P."/>
            <person name="Kyrpides N."/>
            <person name="Ivanova N."/>
        </authorList>
    </citation>
    <scope>NUCLEOTIDE SEQUENCE [LARGE SCALE GENOMIC DNA]</scope>
    <source>
        <strain evidence="8">DSM 12710 / JCM 10830 / BK20S6-10-b1 / P8</strain>
    </source>
</reference>
<evidence type="ECO:0000256" key="4">
    <source>
        <dbReference type="ARBA" id="ARBA00023274"/>
    </source>
</evidence>
<proteinExistence type="inferred from homology"/>
<evidence type="ECO:0000256" key="3">
    <source>
        <dbReference type="ARBA" id="ARBA00022980"/>
    </source>
</evidence>
<dbReference type="eggNOG" id="arCOG04090">
    <property type="taxonomic scope" value="Archaea"/>
</dbReference>
<dbReference type="GO" id="GO:0019843">
    <property type="term" value="F:rRNA binding"/>
    <property type="evidence" value="ECO:0007669"/>
    <property type="project" value="UniProtKB-UniRule"/>
</dbReference>
<dbReference type="FunFam" id="3.90.930.12:FF:000008">
    <property type="entry name" value="50S ribosomal protein L6"/>
    <property type="match status" value="1"/>
</dbReference>
<dbReference type="GO" id="GO:0003735">
    <property type="term" value="F:structural constituent of ribosome"/>
    <property type="evidence" value="ECO:0007669"/>
    <property type="project" value="UniProtKB-UniRule"/>
</dbReference>
<dbReference type="Pfam" id="PF00347">
    <property type="entry name" value="Ribosomal_L6"/>
    <property type="match status" value="2"/>
</dbReference>
<dbReference type="RefSeq" id="WP_013143714.1">
    <property type="nucleotide sequence ID" value="NC_014205.1"/>
</dbReference>
<dbReference type="Gene3D" id="3.90.930.12">
    <property type="entry name" value="Ribosomal protein L6, alpha-beta domain"/>
    <property type="match status" value="2"/>
</dbReference>
<dbReference type="Proteomes" id="UP000002573">
    <property type="component" value="Chromosome"/>
</dbReference>
<dbReference type="OrthoDB" id="7144at2157"/>
<dbReference type="InterPro" id="IPR020040">
    <property type="entry name" value="Ribosomal_uL6_a/b-dom"/>
</dbReference>
<sequence length="185" mass="21127">MVKLPHVYEEVEIPENVTVEINGLKVKVNGPKGSIEKDFSHVRDVILRKEDDKVIVEAFFANRRKKALVGTIASHIENMIKGVIKGYRYKLKIIYSHFPITVEVDDRNRIVRIKNFLGEKADRKAKIIGEDVKVTVKGEDIIVEGINIEHVGQTAANIELATKVKDKDRRVFADGIYIYDWGEEE</sequence>
<dbReference type="AlphaFoldDB" id="D7D9S0"/>
<evidence type="ECO:0000313" key="8">
    <source>
        <dbReference type="Proteomes" id="UP000002573"/>
    </source>
</evidence>
<dbReference type="NCBIfam" id="NF004037">
    <property type="entry name" value="PRK05518.1"/>
    <property type="match status" value="1"/>
</dbReference>
<feature type="domain" description="Large ribosomal subunit protein uL6 alpha-beta" evidence="6">
    <location>
        <begin position="99"/>
        <end position="175"/>
    </location>
</feature>
<keyword evidence="2 5" id="KW-0694">RNA-binding</keyword>
<dbReference type="PIRSF" id="PIRSF002162">
    <property type="entry name" value="Ribosomal_L6"/>
    <property type="match status" value="1"/>
</dbReference>
<evidence type="ECO:0000256" key="5">
    <source>
        <dbReference type="HAMAP-Rule" id="MF_01365"/>
    </source>
</evidence>
<dbReference type="InterPro" id="IPR036789">
    <property type="entry name" value="Ribosomal_uL6-like_a/b-dom_sf"/>
</dbReference>
<dbReference type="FunFam" id="3.90.930.12:FF:000004">
    <property type="entry name" value="60S ribosomal protein L9"/>
    <property type="match status" value="1"/>
</dbReference>
<dbReference type="KEGG" id="shc:Shell_1428"/>
<dbReference type="PANTHER" id="PTHR11655:SF16">
    <property type="entry name" value="60S RIBOSOMAL PROTEIN L9"/>
    <property type="match status" value="1"/>
</dbReference>
<dbReference type="HAMAP" id="MF_01365_A">
    <property type="entry name" value="Ribosomal_uL6_A"/>
    <property type="match status" value="1"/>
</dbReference>
<dbReference type="NCBIfam" id="TIGR03653">
    <property type="entry name" value="uL6_arch"/>
    <property type="match status" value="1"/>
</dbReference>
<dbReference type="GeneID" id="9234719"/>
<dbReference type="InterPro" id="IPR000702">
    <property type="entry name" value="Ribosomal_uL6-like"/>
</dbReference>
<evidence type="ECO:0000256" key="2">
    <source>
        <dbReference type="ARBA" id="ARBA00022884"/>
    </source>
</evidence>
<name>D7D9S0_STAHD</name>
<dbReference type="SUPFAM" id="SSF56053">
    <property type="entry name" value="Ribosomal protein L6"/>
    <property type="match status" value="2"/>
</dbReference>
<dbReference type="STRING" id="591019.Shell_1428"/>
<gene>
    <name evidence="5" type="primary">rpl6</name>
    <name evidence="7" type="ordered locus">Shell_1428</name>
</gene>
<comment type="subunit">
    <text evidence="5">Part of the 50S ribosomal subunit.</text>
</comment>
<comment type="similarity">
    <text evidence="5">Belongs to the universal ribosomal protein uL6 family.</text>
</comment>
<protein>
    <recommendedName>
        <fullName evidence="5">Large ribosomal subunit protein uL6</fullName>
    </recommendedName>
</protein>
<dbReference type="GO" id="GO:0022625">
    <property type="term" value="C:cytosolic large ribosomal subunit"/>
    <property type="evidence" value="ECO:0007669"/>
    <property type="project" value="UniProtKB-UniRule"/>
</dbReference>
<comment type="function">
    <text evidence="5">This protein binds to the 23S rRNA, and is important in its secondary structure. It is located near the subunit interface in the base of the L7/L12 stalk, and near the tRNA binding site of the peptidyltransferase center.</text>
</comment>
<organism evidence="7 8">
    <name type="scientific">Staphylothermus hellenicus (strain DSM 12710 / JCM 10830 / BK20S6-10-b1 / P8)</name>
    <dbReference type="NCBI Taxonomy" id="591019"/>
    <lineage>
        <taxon>Archaea</taxon>
        <taxon>Thermoproteota</taxon>
        <taxon>Thermoprotei</taxon>
        <taxon>Desulfurococcales</taxon>
        <taxon>Desulfurococcaceae</taxon>
        <taxon>Staphylothermus</taxon>
    </lineage>
</organism>
<dbReference type="HOGENOM" id="CLU_065464_0_0_2"/>
<accession>D7D9S0</accession>
<feature type="domain" description="Large ribosomal subunit protein uL6 alpha-beta" evidence="6">
    <location>
        <begin position="13"/>
        <end position="86"/>
    </location>
</feature>
<evidence type="ECO:0000256" key="1">
    <source>
        <dbReference type="ARBA" id="ARBA00022730"/>
    </source>
</evidence>
<dbReference type="GO" id="GO:0002181">
    <property type="term" value="P:cytoplasmic translation"/>
    <property type="evidence" value="ECO:0007669"/>
    <property type="project" value="TreeGrafter"/>
</dbReference>
<keyword evidence="3 5" id="KW-0689">Ribosomal protein</keyword>
<keyword evidence="8" id="KW-1185">Reference proteome</keyword>
<dbReference type="EMBL" id="CP002051">
    <property type="protein sequence ID" value="ADI32516.1"/>
    <property type="molecule type" value="Genomic_DNA"/>
</dbReference>
<reference evidence="8" key="1">
    <citation type="submission" date="2010-05" db="EMBL/GenBank/DDBJ databases">
        <title>Complete sequence of Staphylothermus hellenicus DSM 12710.</title>
        <authorList>
            <consortium name="US DOE Joint Genome Institute"/>
            <person name="Lucas S."/>
            <person name="Copeland A."/>
            <person name="Lapidus A."/>
            <person name="Cheng J.-F."/>
            <person name="Bruce D."/>
            <person name="Goodwin L."/>
            <person name="Pitluck S."/>
            <person name="Davenport K."/>
            <person name="Detter J.C."/>
            <person name="Han C."/>
            <person name="Tapia R."/>
            <person name="Larimer F."/>
            <person name="Land M."/>
            <person name="Hauser L."/>
            <person name="Kyrpides N."/>
            <person name="Mikhailova N."/>
            <person name="Anderson I.J."/>
            <person name="Woyke T."/>
        </authorList>
    </citation>
    <scope>NUCLEOTIDE SEQUENCE [LARGE SCALE GENOMIC DNA]</scope>
    <source>
        <strain evidence="8">DSM 12710 / JCM 10830 / BK20S6-10-b1 / P8</strain>
    </source>
</reference>
<dbReference type="PANTHER" id="PTHR11655">
    <property type="entry name" value="60S/50S RIBOSOMAL PROTEIN L6/L9"/>
    <property type="match status" value="1"/>
</dbReference>
<evidence type="ECO:0000259" key="6">
    <source>
        <dbReference type="Pfam" id="PF00347"/>
    </source>
</evidence>
<evidence type="ECO:0000313" key="7">
    <source>
        <dbReference type="EMBL" id="ADI32516.1"/>
    </source>
</evidence>